<evidence type="ECO:0000259" key="1">
    <source>
        <dbReference type="SMART" id="SM00672"/>
    </source>
</evidence>
<dbReference type="InterPro" id="IPR006598">
    <property type="entry name" value="CAP10"/>
</dbReference>
<name>A0A6C0ASP4_9ZZZZ</name>
<dbReference type="EMBL" id="MN740767">
    <property type="protein sequence ID" value="QHS82420.1"/>
    <property type="molecule type" value="Genomic_DNA"/>
</dbReference>
<dbReference type="InterPro" id="IPR051091">
    <property type="entry name" value="O-Glucosyltr/Glycosyltrsf_90"/>
</dbReference>
<proteinExistence type="predicted"/>
<sequence length="463" mass="54716">MSYIKLTDIPKERIPVLYEKNNCFKLKNIKFIHDYFKFNKYIIQSFLRIIKPEIHEKFKNTCNHMFKKVGYGVFVFILNGKIHTYQLFANTTEVKPGTQSITKRQIMKNNKTRRKKTTKSIGKPISDKRKIGINYFKFKAYDKWWKAETDRSIYFDLLQKCLKGKDITTCFFLNLNTHPVLFKKHCRQYVLHQDICKNNAIERNNYIPVLSGCTTKDHYDKCIIYPDTWEIITRKRFGMLCVNNFIGSIDKINTDWSTKTETLMFRGNNKTCYQFDKDRNERIKVLQILNDIKNYKKTNININVGLVNLSIHDNSIDNKQNNGDVSKILKLIGINNFSENIPMYQQSNCKYILDIDGHANPWRLCFELSYNSCIILFLSDYVSWFYSSLKHMKNVYIIDVNSPHLEKDVYDCLSLLGKNDKIGKKIAEGAVDLYNEIMDYDYVKKYMVSLLSEPEFDLFLPIQ</sequence>
<feature type="domain" description="Glycosyl transferase CAP10" evidence="1">
    <location>
        <begin position="171"/>
        <end position="457"/>
    </location>
</feature>
<evidence type="ECO:0000313" key="2">
    <source>
        <dbReference type="EMBL" id="QHS82420.1"/>
    </source>
</evidence>
<dbReference type="PANTHER" id="PTHR12203">
    <property type="entry name" value="KDEL LYS-ASP-GLU-LEU CONTAINING - RELATED"/>
    <property type="match status" value="1"/>
</dbReference>
<dbReference type="PANTHER" id="PTHR12203:SF119">
    <property type="entry name" value="GLYCOSYL TRANSFERASE CAP10 DOMAIN-CONTAINING PROTEIN"/>
    <property type="match status" value="1"/>
</dbReference>
<accession>A0A6C0ASP4</accession>
<protein>
    <recommendedName>
        <fullName evidence="1">Glycosyl transferase CAP10 domain-containing protein</fullName>
    </recommendedName>
</protein>
<organism evidence="2">
    <name type="scientific">viral metagenome</name>
    <dbReference type="NCBI Taxonomy" id="1070528"/>
    <lineage>
        <taxon>unclassified sequences</taxon>
        <taxon>metagenomes</taxon>
        <taxon>organismal metagenomes</taxon>
    </lineage>
</organism>
<reference evidence="2" key="1">
    <citation type="journal article" date="2020" name="Nature">
        <title>Giant virus diversity and host interactions through global metagenomics.</title>
        <authorList>
            <person name="Schulz F."/>
            <person name="Roux S."/>
            <person name="Paez-Espino D."/>
            <person name="Jungbluth S."/>
            <person name="Walsh D.A."/>
            <person name="Denef V.J."/>
            <person name="McMahon K.D."/>
            <person name="Konstantinidis K.T."/>
            <person name="Eloe-Fadrosh E.A."/>
            <person name="Kyrpides N.C."/>
            <person name="Woyke T."/>
        </authorList>
    </citation>
    <scope>NUCLEOTIDE SEQUENCE</scope>
    <source>
        <strain evidence="2">GVMAG-S-1101165-79</strain>
    </source>
</reference>
<dbReference type="Pfam" id="PF05686">
    <property type="entry name" value="Glyco_transf_90"/>
    <property type="match status" value="1"/>
</dbReference>
<dbReference type="AlphaFoldDB" id="A0A6C0ASP4"/>
<dbReference type="SMART" id="SM00672">
    <property type="entry name" value="CAP10"/>
    <property type="match status" value="1"/>
</dbReference>